<protein>
    <submittedName>
        <fullName evidence="1">DUF1015 domain-containing protein</fullName>
    </submittedName>
</protein>
<accession>A0ABZ2J2Z3</accession>
<name>A0ABZ2J2Z3_9CHLR</name>
<dbReference type="Proteomes" id="UP001375370">
    <property type="component" value="Chromosome"/>
</dbReference>
<dbReference type="PANTHER" id="PTHR36454:SF1">
    <property type="entry name" value="DUF1015 DOMAIN-CONTAINING PROTEIN"/>
    <property type="match status" value="1"/>
</dbReference>
<evidence type="ECO:0000313" key="2">
    <source>
        <dbReference type="Proteomes" id="UP001375370"/>
    </source>
</evidence>
<dbReference type="PIRSF" id="PIRSF033563">
    <property type="entry name" value="UCP033563"/>
    <property type="match status" value="1"/>
</dbReference>
<dbReference type="Pfam" id="PF06245">
    <property type="entry name" value="DUF1015"/>
    <property type="match status" value="1"/>
</dbReference>
<sequence>MADVRPFKALRYDTQQQDVSALICPPYDVISPKQEEALLQSNPYNFVRIEFSKAQPGDDEQSNRYSRALSFLEQWIESGVLRQDDKPAYYLHEHTFEYEGKKSKRYGLFARIRLEEWDRMIVRPHERTLAGPKRDRIRLISTLEANTSPVFGLYHDPEGYIAGILAQIIDWPATAAFNGENGEYHRLWLIDDAVTVSAIEKGFASKPLYIADGHHRYESALAYCKESQVKSPELPLDAALKFVMMSLTDMSDPGMLILPTHRLVKGIAPTAINALSSSLAEFFNIERFSLTDSNVWAQLEPLLAEDSSRFFIYGLNGKELISLTEINHAQVEALMPGGHTKTYRGMDVSVVDHVVLEKILGMDAMDEERIDYDHDRSSTISRVDSGEFQLAFILKPVHPETIQSISDAMDKMPRKSTYFYPKIPSGVVLYRLKD</sequence>
<reference evidence="1 2" key="1">
    <citation type="submission" date="2024-03" db="EMBL/GenBank/DDBJ databases">
        <title>A Dehalogenimonas Isolated from Estuarine Sediments Dihaloeliminates Chlorinated Alkanes.</title>
        <authorList>
            <person name="Yang Y."/>
            <person name="Wang H."/>
        </authorList>
    </citation>
    <scope>NUCLEOTIDE SEQUENCE [LARGE SCALE GENOMIC DNA]</scope>
    <source>
        <strain evidence="1 2">W</strain>
    </source>
</reference>
<dbReference type="InterPro" id="IPR008323">
    <property type="entry name" value="UCP033563"/>
</dbReference>
<dbReference type="PANTHER" id="PTHR36454">
    <property type="entry name" value="LMO2823 PROTEIN"/>
    <property type="match status" value="1"/>
</dbReference>
<organism evidence="1 2">
    <name type="scientific">Candidatus Dehalogenimonas loeffleri</name>
    <dbReference type="NCBI Taxonomy" id="3127115"/>
    <lineage>
        <taxon>Bacteria</taxon>
        <taxon>Bacillati</taxon>
        <taxon>Chloroflexota</taxon>
        <taxon>Dehalococcoidia</taxon>
        <taxon>Dehalococcoidales</taxon>
        <taxon>Dehalococcoidaceae</taxon>
        <taxon>Dehalogenimonas</taxon>
    </lineage>
</organism>
<gene>
    <name evidence="1" type="ORF">V8247_08525</name>
</gene>
<evidence type="ECO:0000313" key="1">
    <source>
        <dbReference type="EMBL" id="WWX25287.1"/>
    </source>
</evidence>
<keyword evidence="2" id="KW-1185">Reference proteome</keyword>
<dbReference type="EMBL" id="CP146612">
    <property type="protein sequence ID" value="WWX25287.1"/>
    <property type="molecule type" value="Genomic_DNA"/>
</dbReference>
<dbReference type="RefSeq" id="WP_338737427.1">
    <property type="nucleotide sequence ID" value="NZ_CP146612.1"/>
</dbReference>
<proteinExistence type="predicted"/>